<evidence type="ECO:0000256" key="6">
    <source>
        <dbReference type="ARBA" id="ARBA00038388"/>
    </source>
</evidence>
<dbReference type="InterPro" id="IPR003439">
    <property type="entry name" value="ABC_transporter-like_ATP-bd"/>
</dbReference>
<dbReference type="Pfam" id="PF00005">
    <property type="entry name" value="ABC_tran"/>
    <property type="match status" value="1"/>
</dbReference>
<comment type="similarity">
    <text evidence="6">Belongs to the ABC transporter superfamily. Macrolide exporter (TC 3.A.1.122) family.</text>
</comment>
<dbReference type="AlphaFoldDB" id="A0A125NVA8"/>
<evidence type="ECO:0000259" key="8">
    <source>
        <dbReference type="PROSITE" id="PS50893"/>
    </source>
</evidence>
<protein>
    <submittedName>
        <fullName evidence="9">ABC transporter ATP-binding protein</fullName>
    </submittedName>
</protein>
<sequence>MTVNPARKVLLEASGITKVFGTGAGQVMPLKGVDLKLYSGELTLLMGPSGSGKTTLLSILGCILSPTDGELTVAGQSTLGADAERLADIRRNHVGFVFQSYNLFPTMTARENVMLALDVRSKAVPDPNADALRALEAVGLSHRAHAYPAKLSGGEKQRVAIARALAGSPAVILADEPTAALDAENGRTVMALLSEVAKDTSRAVLAVTHDHRTLPYADRIILIDDGRIESDERPDKSDNGGGTTQVHISAGHLNGGNSGGNGTSESKASNGNGSAGSASAANNAAAAKPAANNAQAKPASTNGNTTTKPNNRNRATGRRRKKVKHHV</sequence>
<dbReference type="GO" id="GO:0016887">
    <property type="term" value="F:ATP hydrolysis activity"/>
    <property type="evidence" value="ECO:0007669"/>
    <property type="project" value="InterPro"/>
</dbReference>
<dbReference type="CDD" id="cd03255">
    <property type="entry name" value="ABC_MJ0796_LolCDE_FtsE"/>
    <property type="match status" value="1"/>
</dbReference>
<feature type="compositionally biased region" description="Gly residues" evidence="7">
    <location>
        <begin position="253"/>
        <end position="262"/>
    </location>
</feature>
<keyword evidence="10" id="KW-1185">Reference proteome</keyword>
<dbReference type="InterPro" id="IPR003593">
    <property type="entry name" value="AAA+_ATPase"/>
</dbReference>
<evidence type="ECO:0000256" key="2">
    <source>
        <dbReference type="ARBA" id="ARBA00022519"/>
    </source>
</evidence>
<accession>A0A125NVA8</accession>
<dbReference type="PROSITE" id="PS50893">
    <property type="entry name" value="ABC_TRANSPORTER_2"/>
    <property type="match status" value="1"/>
</dbReference>
<keyword evidence="3" id="KW-0547">Nucleotide-binding</keyword>
<keyword evidence="2" id="KW-1003">Cell membrane</keyword>
<dbReference type="Proteomes" id="UP000059074">
    <property type="component" value="Unassembled WGS sequence"/>
</dbReference>
<evidence type="ECO:0000256" key="4">
    <source>
        <dbReference type="ARBA" id="ARBA00022840"/>
    </source>
</evidence>
<dbReference type="GO" id="GO:0005886">
    <property type="term" value="C:plasma membrane"/>
    <property type="evidence" value="ECO:0007669"/>
    <property type="project" value="TreeGrafter"/>
</dbReference>
<reference evidence="9 10" key="1">
    <citation type="submission" date="2015-10" db="EMBL/GenBank/DDBJ databases">
        <title>Transcriptomic analysis of a linuron degrading triple-species bacterial consortium.</title>
        <authorList>
            <person name="Albers P."/>
        </authorList>
    </citation>
    <scope>NUCLEOTIDE SEQUENCE [LARGE SCALE GENOMIC DNA]</scope>
    <source>
        <strain evidence="9 10">WDL6</strain>
    </source>
</reference>
<dbReference type="GO" id="GO:0098796">
    <property type="term" value="C:membrane protein complex"/>
    <property type="evidence" value="ECO:0007669"/>
    <property type="project" value="UniProtKB-ARBA"/>
</dbReference>
<keyword evidence="5" id="KW-1278">Translocase</keyword>
<keyword evidence="2" id="KW-0997">Cell inner membrane</keyword>
<evidence type="ECO:0000256" key="5">
    <source>
        <dbReference type="ARBA" id="ARBA00022967"/>
    </source>
</evidence>
<dbReference type="STRING" id="121290.APY04_1639"/>
<organism evidence="9 10">
    <name type="scientific">Hyphomicrobium sulfonivorans</name>
    <dbReference type="NCBI Taxonomy" id="121290"/>
    <lineage>
        <taxon>Bacteria</taxon>
        <taxon>Pseudomonadati</taxon>
        <taxon>Pseudomonadota</taxon>
        <taxon>Alphaproteobacteria</taxon>
        <taxon>Hyphomicrobiales</taxon>
        <taxon>Hyphomicrobiaceae</taxon>
        <taxon>Hyphomicrobium</taxon>
    </lineage>
</organism>
<feature type="region of interest" description="Disordered" evidence="7">
    <location>
        <begin position="228"/>
        <end position="327"/>
    </location>
</feature>
<dbReference type="InterPro" id="IPR017911">
    <property type="entry name" value="MacB-like_ATP-bd"/>
</dbReference>
<feature type="compositionally biased region" description="Basic and acidic residues" evidence="7">
    <location>
        <begin position="228"/>
        <end position="238"/>
    </location>
</feature>
<dbReference type="PROSITE" id="PS00211">
    <property type="entry name" value="ABC_TRANSPORTER_1"/>
    <property type="match status" value="1"/>
</dbReference>
<feature type="compositionally biased region" description="Basic residues" evidence="7">
    <location>
        <begin position="315"/>
        <end position="327"/>
    </location>
</feature>
<feature type="compositionally biased region" description="Low complexity" evidence="7">
    <location>
        <begin position="266"/>
        <end position="300"/>
    </location>
</feature>
<evidence type="ECO:0000313" key="9">
    <source>
        <dbReference type="EMBL" id="KWT69208.1"/>
    </source>
</evidence>
<dbReference type="GO" id="GO:0022857">
    <property type="term" value="F:transmembrane transporter activity"/>
    <property type="evidence" value="ECO:0007669"/>
    <property type="project" value="UniProtKB-ARBA"/>
</dbReference>
<dbReference type="InterPro" id="IPR015854">
    <property type="entry name" value="ABC_transpr_LolD-like"/>
</dbReference>
<evidence type="ECO:0000313" key="10">
    <source>
        <dbReference type="Proteomes" id="UP000059074"/>
    </source>
</evidence>
<feature type="compositionally biased region" description="Polar residues" evidence="7">
    <location>
        <begin position="301"/>
        <end position="314"/>
    </location>
</feature>
<comment type="caution">
    <text evidence="9">The sequence shown here is derived from an EMBL/GenBank/DDBJ whole genome shotgun (WGS) entry which is preliminary data.</text>
</comment>
<keyword evidence="2" id="KW-0472">Membrane</keyword>
<proteinExistence type="inferred from homology"/>
<dbReference type="GO" id="GO:0005524">
    <property type="term" value="F:ATP binding"/>
    <property type="evidence" value="ECO:0007669"/>
    <property type="project" value="UniProtKB-KW"/>
</dbReference>
<feature type="domain" description="ABC transporter" evidence="8">
    <location>
        <begin position="11"/>
        <end position="250"/>
    </location>
</feature>
<name>A0A125NVA8_HYPSL</name>
<dbReference type="InterPro" id="IPR017871">
    <property type="entry name" value="ABC_transporter-like_CS"/>
</dbReference>
<dbReference type="FunFam" id="3.40.50.300:FF:000032">
    <property type="entry name" value="Export ABC transporter ATP-binding protein"/>
    <property type="match status" value="1"/>
</dbReference>
<dbReference type="PATRIC" id="fig|121290.4.peg.129"/>
<dbReference type="SUPFAM" id="SSF52540">
    <property type="entry name" value="P-loop containing nucleoside triphosphate hydrolases"/>
    <property type="match status" value="1"/>
</dbReference>
<keyword evidence="1" id="KW-0813">Transport</keyword>
<keyword evidence="4 9" id="KW-0067">ATP-binding</keyword>
<dbReference type="EMBL" id="LMTR01000047">
    <property type="protein sequence ID" value="KWT69208.1"/>
    <property type="molecule type" value="Genomic_DNA"/>
</dbReference>
<evidence type="ECO:0000256" key="7">
    <source>
        <dbReference type="SAM" id="MobiDB-lite"/>
    </source>
</evidence>
<dbReference type="Gene3D" id="3.40.50.300">
    <property type="entry name" value="P-loop containing nucleotide triphosphate hydrolases"/>
    <property type="match status" value="1"/>
</dbReference>
<evidence type="ECO:0000256" key="1">
    <source>
        <dbReference type="ARBA" id="ARBA00022448"/>
    </source>
</evidence>
<dbReference type="InterPro" id="IPR027417">
    <property type="entry name" value="P-loop_NTPase"/>
</dbReference>
<dbReference type="OrthoDB" id="9802264at2"/>
<dbReference type="PANTHER" id="PTHR24220">
    <property type="entry name" value="IMPORT ATP-BINDING PROTEIN"/>
    <property type="match status" value="1"/>
</dbReference>
<dbReference type="PANTHER" id="PTHR24220:SF86">
    <property type="entry name" value="ABC TRANSPORTER ABCH.1"/>
    <property type="match status" value="1"/>
</dbReference>
<evidence type="ECO:0000256" key="3">
    <source>
        <dbReference type="ARBA" id="ARBA00022741"/>
    </source>
</evidence>
<gene>
    <name evidence="9" type="ORF">APY04_1639</name>
</gene>
<dbReference type="SMART" id="SM00382">
    <property type="entry name" value="AAA"/>
    <property type="match status" value="1"/>
</dbReference>